<dbReference type="Proteomes" id="UP000287101">
    <property type="component" value="Unassembled WGS sequence"/>
</dbReference>
<feature type="transmembrane region" description="Helical" evidence="1">
    <location>
        <begin position="246"/>
        <end position="267"/>
    </location>
</feature>
<keyword evidence="1" id="KW-0812">Transmembrane</keyword>
<keyword evidence="1" id="KW-1133">Transmembrane helix</keyword>
<evidence type="ECO:0000313" key="2">
    <source>
        <dbReference type="EMBL" id="RSU03087.1"/>
    </source>
</evidence>
<dbReference type="EMBL" id="NGJY01000002">
    <property type="protein sequence ID" value="RSU03087.1"/>
    <property type="molecule type" value="Genomic_DNA"/>
</dbReference>
<dbReference type="RefSeq" id="WP_126831300.1">
    <property type="nucleotide sequence ID" value="NZ_CBCRYB010000004.1"/>
</dbReference>
<feature type="transmembrane region" description="Helical" evidence="1">
    <location>
        <begin position="125"/>
        <end position="151"/>
    </location>
</feature>
<proteinExistence type="predicted"/>
<feature type="transmembrane region" description="Helical" evidence="1">
    <location>
        <begin position="82"/>
        <end position="100"/>
    </location>
</feature>
<comment type="caution">
    <text evidence="2">The sequence shown here is derived from an EMBL/GenBank/DDBJ whole genome shotgun (WGS) entry which is preliminary data.</text>
</comment>
<organism evidence="2 3">
    <name type="scientific">Vagococcus fessus</name>
    <dbReference type="NCBI Taxonomy" id="120370"/>
    <lineage>
        <taxon>Bacteria</taxon>
        <taxon>Bacillati</taxon>
        <taxon>Bacillota</taxon>
        <taxon>Bacilli</taxon>
        <taxon>Lactobacillales</taxon>
        <taxon>Enterococcaceae</taxon>
        <taxon>Vagococcus</taxon>
    </lineage>
</organism>
<accession>A0A430A7N8</accession>
<feature type="transmembrane region" description="Helical" evidence="1">
    <location>
        <begin position="213"/>
        <end position="234"/>
    </location>
</feature>
<protein>
    <submittedName>
        <fullName evidence="2">Uncharacterized protein</fullName>
    </submittedName>
</protein>
<feature type="transmembrane region" description="Helical" evidence="1">
    <location>
        <begin position="15"/>
        <end position="34"/>
    </location>
</feature>
<dbReference type="AlphaFoldDB" id="A0A430A7N8"/>
<dbReference type="OrthoDB" id="2327024at2"/>
<sequence length="274" mass="31702">MQAELYRISKNKRSLFFIGFMIAIPLLDFLLSLTQEFQEYLTDPVYYYHYFQTHPFDHQFDIHPAATSFLAGNTIGHLPQMLYIWVLPLLLLAINGDYYLTDKKNGIDSIQLTKLSRKDWLKKRYILTTSLSFIVAFSGLLLNFGLVTLVFHKGHGFQGLELYRNPNPTLLNFSIDHPYSIYFAYILVFSVLTALLSILCLSLSFLFPNPKVVYPACFLIWIIQIIAPNSLTYVMQPFIEYGLDSIIPALLVYTSLVLIVTVTAIIYQRRYHEL</sequence>
<feature type="transmembrane region" description="Helical" evidence="1">
    <location>
        <begin position="182"/>
        <end position="206"/>
    </location>
</feature>
<keyword evidence="1" id="KW-0472">Membrane</keyword>
<evidence type="ECO:0000256" key="1">
    <source>
        <dbReference type="SAM" id="Phobius"/>
    </source>
</evidence>
<reference evidence="2 3" key="1">
    <citation type="submission" date="2017-05" db="EMBL/GenBank/DDBJ databases">
        <title>Vagococcus spp. assemblies.</title>
        <authorList>
            <person name="Gulvik C.A."/>
        </authorList>
    </citation>
    <scope>NUCLEOTIDE SEQUENCE [LARGE SCALE GENOMIC DNA]</scope>
    <source>
        <strain evidence="2 3">CCUG 41755</strain>
    </source>
</reference>
<keyword evidence="3" id="KW-1185">Reference proteome</keyword>
<gene>
    <name evidence="2" type="ORF">CBF31_05050</name>
</gene>
<evidence type="ECO:0000313" key="3">
    <source>
        <dbReference type="Proteomes" id="UP000287101"/>
    </source>
</evidence>
<name>A0A430A7N8_9ENTE</name>